<evidence type="ECO:0008006" key="4">
    <source>
        <dbReference type="Google" id="ProtNLM"/>
    </source>
</evidence>
<keyword evidence="3" id="KW-1185">Reference proteome</keyword>
<organism evidence="2 3">
    <name type="scientific">Macrolepiota fuliginosa MF-IS2</name>
    <dbReference type="NCBI Taxonomy" id="1400762"/>
    <lineage>
        <taxon>Eukaryota</taxon>
        <taxon>Fungi</taxon>
        <taxon>Dikarya</taxon>
        <taxon>Basidiomycota</taxon>
        <taxon>Agaricomycotina</taxon>
        <taxon>Agaricomycetes</taxon>
        <taxon>Agaricomycetidae</taxon>
        <taxon>Agaricales</taxon>
        <taxon>Agaricineae</taxon>
        <taxon>Agaricaceae</taxon>
        <taxon>Macrolepiota</taxon>
    </lineage>
</organism>
<dbReference type="Proteomes" id="UP000807342">
    <property type="component" value="Unassembled WGS sequence"/>
</dbReference>
<protein>
    <recommendedName>
        <fullName evidence="4">Transmembrane protein</fullName>
    </recommendedName>
</protein>
<proteinExistence type="predicted"/>
<comment type="caution">
    <text evidence="2">The sequence shown here is derived from an EMBL/GenBank/DDBJ whole genome shotgun (WGS) entry which is preliminary data.</text>
</comment>
<reference evidence="2" key="1">
    <citation type="submission" date="2020-11" db="EMBL/GenBank/DDBJ databases">
        <authorList>
            <consortium name="DOE Joint Genome Institute"/>
            <person name="Ahrendt S."/>
            <person name="Riley R."/>
            <person name="Andreopoulos W."/>
            <person name="Labutti K."/>
            <person name="Pangilinan J."/>
            <person name="Ruiz-Duenas F.J."/>
            <person name="Barrasa J.M."/>
            <person name="Sanchez-Garcia M."/>
            <person name="Camarero S."/>
            <person name="Miyauchi S."/>
            <person name="Serrano A."/>
            <person name="Linde D."/>
            <person name="Babiker R."/>
            <person name="Drula E."/>
            <person name="Ayuso-Fernandez I."/>
            <person name="Pacheco R."/>
            <person name="Padilla G."/>
            <person name="Ferreira P."/>
            <person name="Barriuso J."/>
            <person name="Kellner H."/>
            <person name="Castanera R."/>
            <person name="Alfaro M."/>
            <person name="Ramirez L."/>
            <person name="Pisabarro A.G."/>
            <person name="Kuo A."/>
            <person name="Tritt A."/>
            <person name="Lipzen A."/>
            <person name="He G."/>
            <person name="Yan M."/>
            <person name="Ng V."/>
            <person name="Cullen D."/>
            <person name="Martin F."/>
            <person name="Rosso M.-N."/>
            <person name="Henrissat B."/>
            <person name="Hibbett D."/>
            <person name="Martinez A.T."/>
            <person name="Grigoriev I.V."/>
        </authorList>
    </citation>
    <scope>NUCLEOTIDE SEQUENCE</scope>
    <source>
        <strain evidence="2">MF-IS2</strain>
    </source>
</reference>
<evidence type="ECO:0000313" key="3">
    <source>
        <dbReference type="Proteomes" id="UP000807342"/>
    </source>
</evidence>
<dbReference type="EMBL" id="MU151053">
    <property type="protein sequence ID" value="KAF9454590.1"/>
    <property type="molecule type" value="Genomic_DNA"/>
</dbReference>
<sequence length="67" mass="7731">MCCRIKSSETLGHDKFDQVQSTSRFLRAPRFAAKLHPLLNFIAFLFVVSPLYSGDTRLFFVSGYSRR</sequence>
<keyword evidence="1" id="KW-0472">Membrane</keyword>
<keyword evidence="1" id="KW-1133">Transmembrane helix</keyword>
<gene>
    <name evidence="2" type="ORF">P691DRAFT_806752</name>
</gene>
<evidence type="ECO:0000256" key="1">
    <source>
        <dbReference type="SAM" id="Phobius"/>
    </source>
</evidence>
<feature type="transmembrane region" description="Helical" evidence="1">
    <location>
        <begin position="31"/>
        <end position="52"/>
    </location>
</feature>
<keyword evidence="1" id="KW-0812">Transmembrane</keyword>
<evidence type="ECO:0000313" key="2">
    <source>
        <dbReference type="EMBL" id="KAF9454590.1"/>
    </source>
</evidence>
<accession>A0A9P5XPL2</accession>
<dbReference type="AlphaFoldDB" id="A0A9P5XPL2"/>
<name>A0A9P5XPL2_9AGAR</name>